<sequence>MAPGWLVGWCRERLGAEPVAVLFEVVQTSAVFGLRLSDGAEVVVKARDDDNGRAAACVAAQAQLAARAFPCPRPLTAAVRVGALAVHAEEYRPGGQVLGGDSPGVGVRYARVFARLMRELATVDTAPPRPSPRWVRWDHPGPGLWPAIPFLDALDQSAVPAHITGPAARARTRLLRDGSPCVLGHADFEAQNLRWYRGRPRTIHDWDSLAWQPEAALAGAASAAFARSSGPPTLPPVGSSAAFLAAYQDSRGRAFTAAEVEVAWAASVWPAAHNARWEVLHGRPPVCGDALRAQAAERLRLAGA</sequence>
<organism evidence="1 2">
    <name type="scientific">Dactylosporangium vinaceum</name>
    <dbReference type="NCBI Taxonomy" id="53362"/>
    <lineage>
        <taxon>Bacteria</taxon>
        <taxon>Bacillati</taxon>
        <taxon>Actinomycetota</taxon>
        <taxon>Actinomycetes</taxon>
        <taxon>Micromonosporales</taxon>
        <taxon>Micromonosporaceae</taxon>
        <taxon>Dactylosporangium</taxon>
    </lineage>
</organism>
<accession>A0ABV5MDP0</accession>
<dbReference type="InterPro" id="IPR011009">
    <property type="entry name" value="Kinase-like_dom_sf"/>
</dbReference>
<keyword evidence="2" id="KW-1185">Reference proteome</keyword>
<dbReference type="SUPFAM" id="SSF56112">
    <property type="entry name" value="Protein kinase-like (PK-like)"/>
    <property type="match status" value="1"/>
</dbReference>
<gene>
    <name evidence="1" type="ORF">ACFFTR_28085</name>
</gene>
<reference evidence="1 2" key="1">
    <citation type="submission" date="2024-09" db="EMBL/GenBank/DDBJ databases">
        <authorList>
            <person name="Sun Q."/>
            <person name="Mori K."/>
        </authorList>
    </citation>
    <scope>NUCLEOTIDE SEQUENCE [LARGE SCALE GENOMIC DNA]</scope>
    <source>
        <strain evidence="1 2">JCM 3307</strain>
    </source>
</reference>
<evidence type="ECO:0000313" key="2">
    <source>
        <dbReference type="Proteomes" id="UP001589608"/>
    </source>
</evidence>
<proteinExistence type="predicted"/>
<evidence type="ECO:0008006" key="3">
    <source>
        <dbReference type="Google" id="ProtNLM"/>
    </source>
</evidence>
<protein>
    <recommendedName>
        <fullName evidence="3">Aminoglycoside phosphotransferase domain-containing protein</fullName>
    </recommendedName>
</protein>
<comment type="caution">
    <text evidence="1">The sequence shown here is derived from an EMBL/GenBank/DDBJ whole genome shotgun (WGS) entry which is preliminary data.</text>
</comment>
<dbReference type="RefSeq" id="WP_223104955.1">
    <property type="nucleotide sequence ID" value="NZ_CP061913.1"/>
</dbReference>
<evidence type="ECO:0000313" key="1">
    <source>
        <dbReference type="EMBL" id="MFB9446966.1"/>
    </source>
</evidence>
<name>A0ABV5MDP0_9ACTN</name>
<dbReference type="EMBL" id="JBHMCA010000051">
    <property type="protein sequence ID" value="MFB9446966.1"/>
    <property type="molecule type" value="Genomic_DNA"/>
</dbReference>
<dbReference type="Proteomes" id="UP001589608">
    <property type="component" value="Unassembled WGS sequence"/>
</dbReference>